<evidence type="ECO:0000256" key="1">
    <source>
        <dbReference type="SAM" id="MobiDB-lite"/>
    </source>
</evidence>
<organism evidence="3 4">
    <name type="scientific">Ramazzottius varieornatus</name>
    <name type="common">Water bear</name>
    <name type="synonym">Tardigrade</name>
    <dbReference type="NCBI Taxonomy" id="947166"/>
    <lineage>
        <taxon>Eukaryota</taxon>
        <taxon>Metazoa</taxon>
        <taxon>Ecdysozoa</taxon>
        <taxon>Tardigrada</taxon>
        <taxon>Eutardigrada</taxon>
        <taxon>Parachela</taxon>
        <taxon>Hypsibioidea</taxon>
        <taxon>Ramazzottiidae</taxon>
        <taxon>Ramazzottius</taxon>
    </lineage>
</organism>
<dbReference type="PANTHER" id="PTHR46241">
    <property type="entry name" value="ARMADILLO REPEAT-CONTAINING PROTEIN 4 ARMC4"/>
    <property type="match status" value="1"/>
</dbReference>
<dbReference type="AlphaFoldDB" id="A0A1D1UHC5"/>
<feature type="compositionally biased region" description="Acidic residues" evidence="1">
    <location>
        <begin position="973"/>
        <end position="986"/>
    </location>
</feature>
<dbReference type="Gene3D" id="1.25.10.10">
    <property type="entry name" value="Leucine-rich Repeat Variant"/>
    <property type="match status" value="2"/>
</dbReference>
<dbReference type="EMBL" id="BDGG01000001">
    <property type="protein sequence ID" value="GAU87795.1"/>
    <property type="molecule type" value="Genomic_DNA"/>
</dbReference>
<evidence type="ECO:0000313" key="4">
    <source>
        <dbReference type="Proteomes" id="UP000186922"/>
    </source>
</evidence>
<dbReference type="STRING" id="947166.A0A1D1UHC5"/>
<keyword evidence="4" id="KW-1185">Reference proteome</keyword>
<accession>A0A1D1UHC5</accession>
<dbReference type="OrthoDB" id="1683831at2759"/>
<comment type="caution">
    <text evidence="3">The sequence shown here is derived from an EMBL/GenBank/DDBJ whole genome shotgun (WGS) entry which is preliminary data.</text>
</comment>
<gene>
    <name evidence="3" type="primary">RvY_00593-1</name>
    <name evidence="3" type="synonym">RvY_00593.1</name>
    <name evidence="3" type="ORF">RvY_00593</name>
</gene>
<dbReference type="PANTHER" id="PTHR46241:SF1">
    <property type="entry name" value="OUTER DYNEIN ARM-DOCKING COMPLEX SUBUNIT 2"/>
    <property type="match status" value="1"/>
</dbReference>
<dbReference type="Pfam" id="PF04826">
    <property type="entry name" value="Arm_2"/>
    <property type="match status" value="1"/>
</dbReference>
<dbReference type="InterPro" id="IPR023231">
    <property type="entry name" value="GSKIP_dom_sf"/>
</dbReference>
<evidence type="ECO:0000313" key="3">
    <source>
        <dbReference type="EMBL" id="GAU87795.1"/>
    </source>
</evidence>
<protein>
    <recommendedName>
        <fullName evidence="2">Armadillo repeat-containing domain-containing protein</fullName>
    </recommendedName>
</protein>
<dbReference type="SUPFAM" id="SSF103107">
    <property type="entry name" value="Hypothetical protein c14orf129, hspc210"/>
    <property type="match status" value="1"/>
</dbReference>
<dbReference type="InterPro" id="IPR006911">
    <property type="entry name" value="ARM-rpt_dom"/>
</dbReference>
<evidence type="ECO:0000259" key="2">
    <source>
        <dbReference type="Pfam" id="PF04826"/>
    </source>
</evidence>
<feature type="domain" description="Armadillo repeat-containing" evidence="2">
    <location>
        <begin position="776"/>
        <end position="866"/>
    </location>
</feature>
<dbReference type="Proteomes" id="UP000186922">
    <property type="component" value="Unassembled WGS sequence"/>
</dbReference>
<reference evidence="3 4" key="1">
    <citation type="journal article" date="2016" name="Nat. Commun.">
        <title>Extremotolerant tardigrade genome and improved radiotolerance of human cultured cells by tardigrade-unique protein.</title>
        <authorList>
            <person name="Hashimoto T."/>
            <person name="Horikawa D.D."/>
            <person name="Saito Y."/>
            <person name="Kuwahara H."/>
            <person name="Kozuka-Hata H."/>
            <person name="Shin-I T."/>
            <person name="Minakuchi Y."/>
            <person name="Ohishi K."/>
            <person name="Motoyama A."/>
            <person name="Aizu T."/>
            <person name="Enomoto A."/>
            <person name="Kondo K."/>
            <person name="Tanaka S."/>
            <person name="Hara Y."/>
            <person name="Koshikawa S."/>
            <person name="Sagara H."/>
            <person name="Miura T."/>
            <person name="Yokobori S."/>
            <person name="Miyagawa K."/>
            <person name="Suzuki Y."/>
            <person name="Kubo T."/>
            <person name="Oyama M."/>
            <person name="Kohara Y."/>
            <person name="Fujiyama A."/>
            <person name="Arakawa K."/>
            <person name="Katayama T."/>
            <person name="Toyoda A."/>
            <person name="Kunieda T."/>
        </authorList>
    </citation>
    <scope>NUCLEOTIDE SEQUENCE [LARGE SCALE GENOMIC DNA]</scope>
    <source>
        <strain evidence="3 4">YOKOZUNA-1</strain>
    </source>
</reference>
<proteinExistence type="predicted"/>
<sequence length="1079" mass="123736">MLEEMAGFEEDAPLKGARFLRESADWGWCAPLHRQVFGDVAYVVVTTHDDTDYCLTINVTGIYRNGLLQDADDFGTPPDTNIPTIVAWLSHHDQYFKEHFTRASFRYTTNQEILRENVTNEQMKLVRTVVAPRKYVTMDKNQKFLFKDHLQSNPIIHRKAGFWTRLRQVDKYQHAANKMLYKTAARKDELFPPKALTNPHNEEEKRLQFMSRKQMGNEPMELQESKQLSLAQLKPNEPDIYPEDFPYDPKTKLMLGLVPAYADEAKKNPIYWTVFRIHRMLRWGCPASVTAAALMIDDTFNFYREINAPVYHQFPVVEVALNMCEVSGKPYGRQKFEVLELLTRLSRCKFTLRQISFFEGIRAIIKALKSRFVEVQTAAAVCLTQLQEIVPENRLVVGREDGLRALIGVMRSPQDASADTYWFYNYYKKHKRKWPEEVLVVSAAQAASAVWLAVRERRNRYDFAQLKGIEVCKCLLQDGLAPDYVSIPVIGILSEMAYESEYHHVLCTSGSLAVACKILRHTSNEDVYQNVCLLFSLVSDCEEARDIIRRKKGLEPVLKTLQSEASRDNQGLMQMVTDALHKTAISPANCEIYKSHGAIKLVLQRLYGGVGESIAYNILGFLAEMTRVEACRQSIRGTDSLLFIMDYMLHDNQFIKMKAAVATGRMGADKDSYLKIMENDGVLHIWNLMSTVYHPLVGVHACLAIYPLYVANPKETARVIRTIINPFAPLFRLLDSNDNRVNDAVLHLVCLLTQDDDLLAMMSDVGFCPAVSRHIKSKDVRILRFVTEAMAKGSEYAINRINFSTCEGVLSQVARLLWHRDAEVEMNALTALNDLTKYPQNIIQIHSDAVVRRLLGYLMESDVQKAQKAAGTLRNLRYLAMANMSDNYNFEDVYFPLRSEERKAIERTKREMITKRLVPEAKAEADKLKCQVQNAKKAKMRIMDIPPVPPSPANLEEDRSKLPAVLQRPPYDPDLDGDVPPPEEPESDLREVPMQIKREYRDPTHLRRDRPSYDRDLQNGAIQVDNIGQPVEKEWWDDEFNEDTYGLFNRRTIKNTQLADNVDQKTISVRPQNIKPTVK</sequence>
<dbReference type="InterPro" id="IPR016024">
    <property type="entry name" value="ARM-type_fold"/>
</dbReference>
<name>A0A1D1UHC5_RAMVA</name>
<dbReference type="SUPFAM" id="SSF48371">
    <property type="entry name" value="ARM repeat"/>
    <property type="match status" value="2"/>
</dbReference>
<feature type="region of interest" description="Disordered" evidence="1">
    <location>
        <begin position="965"/>
        <end position="992"/>
    </location>
</feature>
<dbReference type="InterPro" id="IPR011989">
    <property type="entry name" value="ARM-like"/>
</dbReference>